<dbReference type="GO" id="GO:0003677">
    <property type="term" value="F:DNA binding"/>
    <property type="evidence" value="ECO:0007669"/>
    <property type="project" value="UniProtKB-KW"/>
</dbReference>
<dbReference type="Pfam" id="PF00136">
    <property type="entry name" value="DNA_pol_B"/>
    <property type="match status" value="1"/>
</dbReference>
<keyword evidence="6" id="KW-0238">DNA-binding</keyword>
<dbReference type="SUPFAM" id="SSF56672">
    <property type="entry name" value="DNA/RNA polymerases"/>
    <property type="match status" value="1"/>
</dbReference>
<keyword evidence="5" id="KW-0239">DNA-directed DNA polymerase</keyword>
<dbReference type="AlphaFoldDB" id="A0AAW0PEF8"/>
<keyword evidence="4" id="KW-0548">Nucleotidyltransferase</keyword>
<dbReference type="PANTHER" id="PTHR10322">
    <property type="entry name" value="DNA POLYMERASE CATALYTIC SUBUNIT"/>
    <property type="match status" value="1"/>
</dbReference>
<evidence type="ECO:0000313" key="11">
    <source>
        <dbReference type="Proteomes" id="UP001460270"/>
    </source>
</evidence>
<evidence type="ECO:0000256" key="4">
    <source>
        <dbReference type="ARBA" id="ARBA00022695"/>
    </source>
</evidence>
<accession>A0AAW0PEF8</accession>
<name>A0AAW0PEF8_9GOBI</name>
<evidence type="ECO:0000256" key="8">
    <source>
        <dbReference type="SAM" id="MobiDB-lite"/>
    </source>
</evidence>
<evidence type="ECO:0000256" key="3">
    <source>
        <dbReference type="ARBA" id="ARBA00022679"/>
    </source>
</evidence>
<reference evidence="11" key="1">
    <citation type="submission" date="2024-04" db="EMBL/GenBank/DDBJ databases">
        <title>Salinicola lusitanus LLJ914,a marine bacterium isolated from the Okinawa Trough.</title>
        <authorList>
            <person name="Li J."/>
        </authorList>
    </citation>
    <scope>NUCLEOTIDE SEQUENCE [LARGE SCALE GENOMIC DNA]</scope>
</reference>
<dbReference type="Gene3D" id="3.90.1600.10">
    <property type="entry name" value="Palm domain of DNA polymerase"/>
    <property type="match status" value="1"/>
</dbReference>
<evidence type="ECO:0000256" key="2">
    <source>
        <dbReference type="ARBA" id="ARBA00012417"/>
    </source>
</evidence>
<dbReference type="InterPro" id="IPR006134">
    <property type="entry name" value="DNA-dir_DNA_pol_B_multi_dom"/>
</dbReference>
<dbReference type="Proteomes" id="UP001460270">
    <property type="component" value="Unassembled WGS sequence"/>
</dbReference>
<dbReference type="InterPro" id="IPR043502">
    <property type="entry name" value="DNA/RNA_pol_sf"/>
</dbReference>
<dbReference type="PROSITE" id="PS00116">
    <property type="entry name" value="DNA_POLYMERASE_B"/>
    <property type="match status" value="1"/>
</dbReference>
<dbReference type="InterPro" id="IPR050240">
    <property type="entry name" value="DNA_pol_type-B"/>
</dbReference>
<dbReference type="InterPro" id="IPR006172">
    <property type="entry name" value="DNA-dir_DNA_pol_B"/>
</dbReference>
<feature type="compositionally biased region" description="Acidic residues" evidence="8">
    <location>
        <begin position="598"/>
        <end position="609"/>
    </location>
</feature>
<keyword evidence="11" id="KW-1185">Reference proteome</keyword>
<dbReference type="PRINTS" id="PR00106">
    <property type="entry name" value="DNAPOLB"/>
</dbReference>
<comment type="catalytic activity">
    <reaction evidence="7">
        <text>DNA(n) + a 2'-deoxyribonucleoside 5'-triphosphate = DNA(n+1) + diphosphate</text>
        <dbReference type="Rhea" id="RHEA:22508"/>
        <dbReference type="Rhea" id="RHEA-COMP:17339"/>
        <dbReference type="Rhea" id="RHEA-COMP:17340"/>
        <dbReference type="ChEBI" id="CHEBI:33019"/>
        <dbReference type="ChEBI" id="CHEBI:61560"/>
        <dbReference type="ChEBI" id="CHEBI:173112"/>
        <dbReference type="EC" id="2.7.7.7"/>
    </reaction>
</comment>
<sequence length="869" mass="96923">MGLELAFDFSAMYPSIMCALNISPETTIPWPPHAFPHDLSGCVCYSWQLEGFEYASLILKYDTQTGSFERQPAVFARSVEHYLNHRVDCKNKIKNLDIGQAERAYYKMKEGECKVLANSFYGTAPHPCGPLISAHGRQQIAIVNSCVSSFYQHCSPVIYGDTDSVMVSVGYGPGQAVESEVPNVIWDRDNGDANTLEEFSQAAMKALLDKFDCASQQVPSFLHCVHKTLVEDTLERMYFIGNGNSHQKVIRDPEGAYTDSGFPVYVVQVPGTEGFTDVTTPFIENRRVKLEHENSCSVYCHISKKAYVALTHNLDAKGAPLSPSVKIRGLTAIKSMRSPCDSAVTDIFIACVVRGDCIKLEADSVSCFTTSPWHQLQPGDVILYFKQEPHMDACGRWSELRDANSFLTPFKVQGVTTRPLDSGYCAVSVTLTSARLTGSASSLTHGLTVRTLYKDWKYCLNHIFSHKEAILRDLLMCKASELIASKMGMGFIPWSGVIKSAKTKNFSRETLDRLKVPKSSIKTTYAEIVTTRLREITGLSMQPTQCHEFYKCNPCEVAFYRYPLNLGARTGCLKAMFGHSLLCDVGEGASSSDRDIDLDSASDSETDLDNLTDNNFEVKSVSVNAASHVQELISHPYLPFSKCFSNSRPLLAHTADYQLVNRHGKLTSHCVVDFCLPRYMYSTALNSCCLDDCKEQLLILASSIRERLKRACKAFHTMMHNCPEHMIPTVEAREFEILKFNRETLIRLPGEKIQTCHQVIVEDMSLQPRRVYAKVIAKLGKMLTVAIADGVIYPVMGDTSSVESHWKNSISLTMPQTILKDAGIAGECGCKNFFKDLCANHVPGHKLIQYVYGSDKRRKIVEDKSKNHA</sequence>
<protein>
    <recommendedName>
        <fullName evidence="2">DNA-directed DNA polymerase</fullName>
        <ecNumber evidence="2">2.7.7.7</ecNumber>
    </recommendedName>
</protein>
<dbReference type="GO" id="GO:0006261">
    <property type="term" value="P:DNA-templated DNA replication"/>
    <property type="evidence" value="ECO:0007669"/>
    <property type="project" value="TreeGrafter"/>
</dbReference>
<feature type="domain" description="DNA-directed DNA polymerase family B multifunctional" evidence="9">
    <location>
        <begin position="6"/>
        <end position="170"/>
    </location>
</feature>
<gene>
    <name evidence="10" type="ORF">WMY93_011369</name>
</gene>
<dbReference type="EMBL" id="JBBPFD010000008">
    <property type="protein sequence ID" value="KAK7915608.1"/>
    <property type="molecule type" value="Genomic_DNA"/>
</dbReference>
<dbReference type="GO" id="GO:0003887">
    <property type="term" value="F:DNA-directed DNA polymerase activity"/>
    <property type="evidence" value="ECO:0007669"/>
    <property type="project" value="UniProtKB-KW"/>
</dbReference>
<evidence type="ECO:0000256" key="1">
    <source>
        <dbReference type="ARBA" id="ARBA00005755"/>
    </source>
</evidence>
<evidence type="ECO:0000256" key="6">
    <source>
        <dbReference type="ARBA" id="ARBA00023125"/>
    </source>
</evidence>
<evidence type="ECO:0000259" key="9">
    <source>
        <dbReference type="Pfam" id="PF00136"/>
    </source>
</evidence>
<organism evidence="10 11">
    <name type="scientific">Mugilogobius chulae</name>
    <name type="common">yellowstripe goby</name>
    <dbReference type="NCBI Taxonomy" id="88201"/>
    <lineage>
        <taxon>Eukaryota</taxon>
        <taxon>Metazoa</taxon>
        <taxon>Chordata</taxon>
        <taxon>Craniata</taxon>
        <taxon>Vertebrata</taxon>
        <taxon>Euteleostomi</taxon>
        <taxon>Actinopterygii</taxon>
        <taxon>Neopterygii</taxon>
        <taxon>Teleostei</taxon>
        <taxon>Neoteleostei</taxon>
        <taxon>Acanthomorphata</taxon>
        <taxon>Gobiaria</taxon>
        <taxon>Gobiiformes</taxon>
        <taxon>Gobioidei</taxon>
        <taxon>Gobiidae</taxon>
        <taxon>Gobionellinae</taxon>
        <taxon>Mugilogobius</taxon>
    </lineage>
</organism>
<dbReference type="InterPro" id="IPR023211">
    <property type="entry name" value="DNA_pol_palm_dom_sf"/>
</dbReference>
<comment type="caution">
    <text evidence="10">The sequence shown here is derived from an EMBL/GenBank/DDBJ whole genome shotgun (WGS) entry which is preliminary data.</text>
</comment>
<dbReference type="PANTHER" id="PTHR10322:SF23">
    <property type="entry name" value="DNA POLYMERASE DELTA CATALYTIC SUBUNIT"/>
    <property type="match status" value="1"/>
</dbReference>
<dbReference type="GO" id="GO:0000166">
    <property type="term" value="F:nucleotide binding"/>
    <property type="evidence" value="ECO:0007669"/>
    <property type="project" value="InterPro"/>
</dbReference>
<proteinExistence type="inferred from homology"/>
<keyword evidence="3" id="KW-0808">Transferase</keyword>
<comment type="similarity">
    <text evidence="1">Belongs to the DNA polymerase type-B family.</text>
</comment>
<evidence type="ECO:0000256" key="5">
    <source>
        <dbReference type="ARBA" id="ARBA00022932"/>
    </source>
</evidence>
<feature type="region of interest" description="Disordered" evidence="8">
    <location>
        <begin position="589"/>
        <end position="609"/>
    </location>
</feature>
<dbReference type="EC" id="2.7.7.7" evidence="2"/>
<dbReference type="InterPro" id="IPR017964">
    <property type="entry name" value="DNA-dir_DNA_pol_B_CS"/>
</dbReference>
<evidence type="ECO:0000313" key="10">
    <source>
        <dbReference type="EMBL" id="KAK7915608.1"/>
    </source>
</evidence>
<evidence type="ECO:0000256" key="7">
    <source>
        <dbReference type="ARBA" id="ARBA00049244"/>
    </source>
</evidence>